<reference evidence="1 2" key="1">
    <citation type="submission" date="2015-09" db="EMBL/GenBank/DDBJ databases">
        <title>Whole genome shotgun sequence assembly of Aphanizomenon flos-aquae UKL13.</title>
        <authorList>
            <person name="Driscoll C."/>
        </authorList>
    </citation>
    <scope>NUCLEOTIDE SEQUENCE [LARGE SCALE GENOMIC DNA]</scope>
    <source>
        <strain evidence="1">MDT13</strain>
    </source>
</reference>
<proteinExistence type="predicted"/>
<dbReference type="AlphaFoldDB" id="A0A1B7VZS7"/>
<evidence type="ECO:0000313" key="1">
    <source>
        <dbReference type="EMBL" id="OBQ26524.1"/>
    </source>
</evidence>
<organism evidence="1 2">
    <name type="scientific">Aphanizomenon flos-aquae LD13</name>
    <dbReference type="NCBI Taxonomy" id="1710894"/>
    <lineage>
        <taxon>Bacteria</taxon>
        <taxon>Bacillati</taxon>
        <taxon>Cyanobacteriota</taxon>
        <taxon>Cyanophyceae</taxon>
        <taxon>Nostocales</taxon>
        <taxon>Aphanizomenonaceae</taxon>
        <taxon>Aphanizomenon</taxon>
    </lineage>
</organism>
<evidence type="ECO:0000313" key="2">
    <source>
        <dbReference type="Proteomes" id="UP000092382"/>
    </source>
</evidence>
<sequence>MQVNNLTIDQLKALIRETVRETIEELLTDPETNQTIKENFKQGLLTIKKRRETGVRGISTAEVMQRLGLENR</sequence>
<accession>A0A1B7VZS7</accession>
<protein>
    <submittedName>
        <fullName evidence="1">Uncharacterized protein</fullName>
    </submittedName>
</protein>
<dbReference type="EMBL" id="LJOY01000010">
    <property type="protein sequence ID" value="OBQ26524.1"/>
    <property type="molecule type" value="Genomic_DNA"/>
</dbReference>
<comment type="caution">
    <text evidence="1">The sequence shown here is derived from an EMBL/GenBank/DDBJ whole genome shotgun (WGS) entry which is preliminary data.</text>
</comment>
<dbReference type="Proteomes" id="UP000092382">
    <property type="component" value="Unassembled WGS sequence"/>
</dbReference>
<name>A0A1B7VZS7_APHFL</name>
<dbReference type="PATRIC" id="fig|1710894.3.peg.1570"/>
<gene>
    <name evidence="1" type="ORF">AN481_04650</name>
</gene>